<dbReference type="Proteomes" id="UP000007875">
    <property type="component" value="Unassembled WGS sequence"/>
</dbReference>
<reference evidence="1" key="2">
    <citation type="submission" date="2025-08" db="UniProtKB">
        <authorList>
            <consortium name="Ensembl"/>
        </authorList>
    </citation>
    <scope>IDENTIFICATION</scope>
</reference>
<organism evidence="1 2">
    <name type="scientific">Ciona savignyi</name>
    <name type="common">Pacific transparent sea squirt</name>
    <dbReference type="NCBI Taxonomy" id="51511"/>
    <lineage>
        <taxon>Eukaryota</taxon>
        <taxon>Metazoa</taxon>
        <taxon>Chordata</taxon>
        <taxon>Tunicata</taxon>
        <taxon>Ascidiacea</taxon>
        <taxon>Phlebobranchia</taxon>
        <taxon>Cionidae</taxon>
        <taxon>Ciona</taxon>
    </lineage>
</organism>
<reference evidence="2" key="1">
    <citation type="submission" date="2003-08" db="EMBL/GenBank/DDBJ databases">
        <authorList>
            <person name="Birren B."/>
            <person name="Nusbaum C."/>
            <person name="Abebe A."/>
            <person name="Abouelleil A."/>
            <person name="Adekoya E."/>
            <person name="Ait-zahra M."/>
            <person name="Allen N."/>
            <person name="Allen T."/>
            <person name="An P."/>
            <person name="Anderson M."/>
            <person name="Anderson S."/>
            <person name="Arachchi H."/>
            <person name="Armbruster J."/>
            <person name="Bachantsang P."/>
            <person name="Baldwin J."/>
            <person name="Barry A."/>
            <person name="Bayul T."/>
            <person name="Blitshsteyn B."/>
            <person name="Bloom T."/>
            <person name="Blye J."/>
            <person name="Boguslavskiy L."/>
            <person name="Borowsky M."/>
            <person name="Boukhgalter B."/>
            <person name="Brunache A."/>
            <person name="Butler J."/>
            <person name="Calixte N."/>
            <person name="Calvo S."/>
            <person name="Camarata J."/>
            <person name="Campo K."/>
            <person name="Chang J."/>
            <person name="Cheshatsang Y."/>
            <person name="Citroen M."/>
            <person name="Collymore A."/>
            <person name="Considine T."/>
            <person name="Cook A."/>
            <person name="Cooke P."/>
            <person name="Corum B."/>
            <person name="Cuomo C."/>
            <person name="David R."/>
            <person name="Dawoe T."/>
            <person name="Degray S."/>
            <person name="Dodge S."/>
            <person name="Dooley K."/>
            <person name="Dorje P."/>
            <person name="Dorjee K."/>
            <person name="Dorris L."/>
            <person name="Duffey N."/>
            <person name="Dupes A."/>
            <person name="Elkins T."/>
            <person name="Engels R."/>
            <person name="Erickson J."/>
            <person name="Farina A."/>
            <person name="Faro S."/>
            <person name="Ferreira P."/>
            <person name="Fischer H."/>
            <person name="Fitzgerald M."/>
            <person name="Foley K."/>
            <person name="Gage D."/>
            <person name="Galagan J."/>
            <person name="Gearin G."/>
            <person name="Gnerre S."/>
            <person name="Gnirke A."/>
            <person name="Goyette A."/>
            <person name="Graham J."/>
            <person name="Grandbois E."/>
            <person name="Gyaltsen K."/>
            <person name="Hafez N."/>
            <person name="Hagopian D."/>
            <person name="Hagos B."/>
            <person name="Hall J."/>
            <person name="Hatcher B."/>
            <person name="Heller A."/>
            <person name="Higgins H."/>
            <person name="Honan T."/>
            <person name="Horn A."/>
            <person name="Houde N."/>
            <person name="Hughes L."/>
            <person name="Hulme W."/>
            <person name="Husby E."/>
            <person name="Iliev I."/>
            <person name="Jaffe D."/>
            <person name="Jones C."/>
            <person name="Kamal M."/>
            <person name="Kamat A."/>
            <person name="Kamvysselis M."/>
            <person name="Karlsson E."/>
            <person name="Kells C."/>
            <person name="Kieu A."/>
            <person name="Kisner P."/>
            <person name="Kodira C."/>
            <person name="Kulbokas E."/>
            <person name="Labutti K."/>
            <person name="Lama D."/>
            <person name="Landers T."/>
            <person name="Leger J."/>
            <person name="Levine S."/>
            <person name="Lewis D."/>
            <person name="Lewis T."/>
            <person name="Lindblad-toh K."/>
            <person name="Liu X."/>
            <person name="Lokyitsang T."/>
            <person name="Lokyitsang Y."/>
            <person name="Lucien O."/>
            <person name="Lui A."/>
            <person name="Ma L.J."/>
            <person name="Mabbitt R."/>
            <person name="Macdonald J."/>
            <person name="Maclean C."/>
            <person name="Major J."/>
            <person name="Manning J."/>
            <person name="Marabella R."/>
            <person name="Maru K."/>
            <person name="Matthews C."/>
            <person name="Mauceli E."/>
            <person name="Mccarthy M."/>
            <person name="Mcdonough S."/>
            <person name="Mcghee T."/>
            <person name="Meldrim J."/>
            <person name="Meneus L."/>
            <person name="Mesirov J."/>
            <person name="Mihalev A."/>
            <person name="Mihova T."/>
            <person name="Mikkelsen T."/>
            <person name="Mlenga V."/>
            <person name="Moru K."/>
            <person name="Mozes J."/>
            <person name="Mulrain L."/>
            <person name="Munson G."/>
            <person name="Naylor J."/>
            <person name="Newes C."/>
            <person name="Nguyen C."/>
            <person name="Nguyen N."/>
            <person name="Nguyen T."/>
            <person name="Nicol R."/>
            <person name="Nielsen C."/>
            <person name="Nizzari M."/>
            <person name="Norbu C."/>
            <person name="Norbu N."/>
            <person name="O'donnell P."/>
            <person name="Okoawo O."/>
            <person name="O'leary S."/>
            <person name="Omotosho B."/>
            <person name="O'neill K."/>
            <person name="Osman S."/>
            <person name="Parker S."/>
            <person name="Perrin D."/>
            <person name="Phunkhang P."/>
            <person name="Piqani B."/>
            <person name="Purcell S."/>
            <person name="Rachupka T."/>
            <person name="Ramasamy U."/>
            <person name="Rameau R."/>
            <person name="Ray V."/>
            <person name="Raymond C."/>
            <person name="Retta R."/>
            <person name="Richardson S."/>
            <person name="Rise C."/>
            <person name="Rodriguez J."/>
            <person name="Rogers J."/>
            <person name="Rogov P."/>
            <person name="Rutman M."/>
            <person name="Schupbach R."/>
            <person name="Seaman C."/>
            <person name="Settipalli S."/>
            <person name="Sharpe T."/>
            <person name="Sheridan J."/>
            <person name="Sherpa N."/>
            <person name="Shi J."/>
            <person name="Smirnov S."/>
            <person name="Smith C."/>
            <person name="Sougnez C."/>
            <person name="Spencer B."/>
            <person name="Stalker J."/>
            <person name="Stange-thomann N."/>
            <person name="Stavropoulos S."/>
            <person name="Stetson K."/>
            <person name="Stone C."/>
            <person name="Stone S."/>
            <person name="Stubbs M."/>
            <person name="Talamas J."/>
            <person name="Tchuinga P."/>
            <person name="Tenzing P."/>
            <person name="Tesfaye S."/>
            <person name="Theodore J."/>
            <person name="Thoulutsang Y."/>
            <person name="Topham K."/>
            <person name="Towey S."/>
            <person name="Tsamla T."/>
            <person name="Tsomo N."/>
            <person name="Vallee D."/>
            <person name="Vassiliev H."/>
            <person name="Venkataraman V."/>
            <person name="Vinson J."/>
            <person name="Vo A."/>
            <person name="Wade C."/>
            <person name="Wang S."/>
            <person name="Wangchuk T."/>
            <person name="Wangdi T."/>
            <person name="Whittaker C."/>
            <person name="Wilkinson J."/>
            <person name="Wu Y."/>
            <person name="Wyman D."/>
            <person name="Yadav S."/>
            <person name="Yang S."/>
            <person name="Yang X."/>
            <person name="Yeager S."/>
            <person name="Yee E."/>
            <person name="Young G."/>
            <person name="Zainoun J."/>
            <person name="Zembeck L."/>
            <person name="Zimmer A."/>
            <person name="Zody M."/>
            <person name="Lander E."/>
        </authorList>
    </citation>
    <scope>NUCLEOTIDE SEQUENCE [LARGE SCALE GENOMIC DNA]</scope>
</reference>
<sequence>MLSLIFIVLSLIFGVLSLIFNRIVRMRPLRCLAKPFRTNPTDQTTPSTMVCLRLMNLLVNLTEY</sequence>
<accession>H2ZPG5</accession>
<protein>
    <submittedName>
        <fullName evidence="1">Uncharacterized protein</fullName>
    </submittedName>
</protein>
<keyword evidence="2" id="KW-1185">Reference proteome</keyword>
<evidence type="ECO:0000313" key="2">
    <source>
        <dbReference type="Proteomes" id="UP000007875"/>
    </source>
</evidence>
<dbReference type="Ensembl" id="ENSCSAVT00000019691.1">
    <property type="protein sequence ID" value="ENSCSAVP00000019481.1"/>
    <property type="gene ID" value="ENSCSAVG00000011420.1"/>
</dbReference>
<name>H2ZPG5_CIOSA</name>
<evidence type="ECO:0000313" key="1">
    <source>
        <dbReference type="Ensembl" id="ENSCSAVP00000019481.1"/>
    </source>
</evidence>
<dbReference type="HOGENOM" id="CLU_2866981_0_0_1"/>
<proteinExistence type="predicted"/>
<reference evidence="1" key="3">
    <citation type="submission" date="2025-09" db="UniProtKB">
        <authorList>
            <consortium name="Ensembl"/>
        </authorList>
    </citation>
    <scope>IDENTIFICATION</scope>
</reference>
<dbReference type="AlphaFoldDB" id="H2ZPG5"/>